<gene>
    <name evidence="1" type="ORF">BCUN_2019</name>
</gene>
<dbReference type="Pfam" id="PF13416">
    <property type="entry name" value="SBP_bac_8"/>
    <property type="match status" value="1"/>
</dbReference>
<comment type="caution">
    <text evidence="1">The sequence shown here is derived from an EMBL/GenBank/DDBJ whole genome shotgun (WGS) entry which is preliminary data.</text>
</comment>
<name>A0A087AZF8_9BIFI</name>
<dbReference type="PANTHER" id="PTHR43649:SF17">
    <property type="entry name" value="ABC TRANSPORTER SOLUTE BINDING PROTEIN-SUGAR TRANSPORT"/>
    <property type="match status" value="1"/>
</dbReference>
<dbReference type="EMBL" id="JGYV01000005">
    <property type="protein sequence ID" value="KFI64158.1"/>
    <property type="molecule type" value="Genomic_DNA"/>
</dbReference>
<evidence type="ECO:0000313" key="1">
    <source>
        <dbReference type="EMBL" id="KFI64158.1"/>
    </source>
</evidence>
<keyword evidence="2" id="KW-1185">Reference proteome</keyword>
<dbReference type="STRING" id="1688.BCUN_2019"/>
<evidence type="ECO:0000313" key="2">
    <source>
        <dbReference type="Proteomes" id="UP000029067"/>
    </source>
</evidence>
<reference evidence="1 2" key="1">
    <citation type="submission" date="2014-03" db="EMBL/GenBank/DDBJ databases">
        <title>Genomics of Bifidobacteria.</title>
        <authorList>
            <person name="Ventura M."/>
            <person name="Milani C."/>
            <person name="Lugli G.A."/>
        </authorList>
    </citation>
    <scope>NUCLEOTIDE SEQUENCE [LARGE SCALE GENOMIC DNA]</scope>
    <source>
        <strain evidence="1 2">LMG 10738</strain>
    </source>
</reference>
<dbReference type="Proteomes" id="UP000029067">
    <property type="component" value="Unassembled WGS sequence"/>
</dbReference>
<proteinExistence type="predicted"/>
<dbReference type="InterPro" id="IPR050490">
    <property type="entry name" value="Bact_solute-bd_prot1"/>
</dbReference>
<dbReference type="PANTHER" id="PTHR43649">
    <property type="entry name" value="ARABINOSE-BINDING PROTEIN-RELATED"/>
    <property type="match status" value="1"/>
</dbReference>
<dbReference type="AlphaFoldDB" id="A0A087AZF8"/>
<dbReference type="InterPro" id="IPR006059">
    <property type="entry name" value="SBP"/>
</dbReference>
<protein>
    <submittedName>
        <fullName evidence="1">ABC transporter substrate-binding protein</fullName>
    </submittedName>
</protein>
<organism evidence="1 2">
    <name type="scientific">Bifidobacterium cuniculi</name>
    <dbReference type="NCBI Taxonomy" id="1688"/>
    <lineage>
        <taxon>Bacteria</taxon>
        <taxon>Bacillati</taxon>
        <taxon>Actinomycetota</taxon>
        <taxon>Actinomycetes</taxon>
        <taxon>Bifidobacteriales</taxon>
        <taxon>Bifidobacteriaceae</taxon>
        <taxon>Bifidobacterium</taxon>
    </lineage>
</organism>
<dbReference type="eggNOG" id="COG1653">
    <property type="taxonomic scope" value="Bacteria"/>
</dbReference>
<sequence>MVCDKKLVRKVASYKHNMCGAARRTEKGSKMNRTMKTAVGMLAVAAMAVPLAACGGGSGSGSSDGKGTVYFLNFKPEANDQWQELAKKYEEEKGVKVKIQTAASGTYEQTLKSELSKSEAPTIFQVNGPVGYASWKAYTADLKDTEIYKQMNDQSLALSDGDKVVGVPYVIESYGIIYNKDLVAKYTALDGAKIKEASEINSFDKLKEVAQDMQKRKADLGIEGAFTSAGFDSSSDWRFKTHLANIPLYYQFKKDNVETQPATIKDMYMDNFKNIFDLYIDNSTTPKTQLSSKTGDDASSEFALGKAAFYQNGTWAWSDLQKAGMKADSVGMLPIYIGVDDATEGLATGSENYWCINAKASEADQKASEEFLNWVISSDEGKESLSTDMGFTTPFKTFNDVKTDNPLIADANASIQDSKLTQVAWDFSMMPSEEYKNVLGQAMLAYAQGTGSWDDVVKAFVDNWATEYNATHE</sequence>
<accession>A0A087AZF8</accession>
<dbReference type="Gene3D" id="3.40.190.10">
    <property type="entry name" value="Periplasmic binding protein-like II"/>
    <property type="match status" value="1"/>
</dbReference>
<dbReference type="SUPFAM" id="SSF53850">
    <property type="entry name" value="Periplasmic binding protein-like II"/>
    <property type="match status" value="1"/>
</dbReference>